<sequence length="155" mass="16732">MNKSNMNKSLIIVFVLTIGVLSGCGIVSNVSQLTTNQITSQASSNTNKEITNQTLLNKEATNKVSKSETLSEKSVTKTKGDVEGELVLFLKPGPCCPILSDAELEKIVRELPGISKATAGTDGRMSISYDASKTSLREIQIQILQNSGYYAKMNE</sequence>
<accession>A0A4Y8IIU7</accession>
<evidence type="ECO:0000313" key="2">
    <source>
        <dbReference type="Proteomes" id="UP000297975"/>
    </source>
</evidence>
<organism evidence="1 2">
    <name type="scientific">Filobacillus milosensis</name>
    <dbReference type="NCBI Taxonomy" id="94137"/>
    <lineage>
        <taxon>Bacteria</taxon>
        <taxon>Bacillati</taxon>
        <taxon>Bacillota</taxon>
        <taxon>Bacilli</taxon>
        <taxon>Bacillales</taxon>
        <taxon>Bacillaceae</taxon>
        <taxon>Filobacillus</taxon>
    </lineage>
</organism>
<keyword evidence="2" id="KW-1185">Reference proteome</keyword>
<reference evidence="1 2" key="1">
    <citation type="submission" date="2019-03" db="EMBL/GenBank/DDBJ databases">
        <authorList>
            <person name="He R.-H."/>
        </authorList>
    </citation>
    <scope>NUCLEOTIDE SEQUENCE [LARGE SCALE GENOMIC DNA]</scope>
    <source>
        <strain evidence="2">SH 714</strain>
    </source>
</reference>
<dbReference type="PROSITE" id="PS51257">
    <property type="entry name" value="PROKAR_LIPOPROTEIN"/>
    <property type="match status" value="1"/>
</dbReference>
<proteinExistence type="predicted"/>
<protein>
    <submittedName>
        <fullName evidence="1">Uncharacterized protein</fullName>
    </submittedName>
</protein>
<dbReference type="Proteomes" id="UP000297975">
    <property type="component" value="Unassembled WGS sequence"/>
</dbReference>
<dbReference type="RefSeq" id="WP_134340724.1">
    <property type="nucleotide sequence ID" value="NZ_SOPW01000013.1"/>
</dbReference>
<comment type="caution">
    <text evidence="1">The sequence shown here is derived from an EMBL/GenBank/DDBJ whole genome shotgun (WGS) entry which is preliminary data.</text>
</comment>
<dbReference type="AlphaFoldDB" id="A0A4Y8IIU7"/>
<name>A0A4Y8IIU7_9BACI</name>
<gene>
    <name evidence="1" type="ORF">E3U55_12060</name>
</gene>
<dbReference type="EMBL" id="SOPW01000013">
    <property type="protein sequence ID" value="TFB18519.1"/>
    <property type="molecule type" value="Genomic_DNA"/>
</dbReference>
<evidence type="ECO:0000313" key="1">
    <source>
        <dbReference type="EMBL" id="TFB18519.1"/>
    </source>
</evidence>
<dbReference type="Gene3D" id="3.30.70.100">
    <property type="match status" value="1"/>
</dbReference>